<dbReference type="OrthoDB" id="68558at2759"/>
<dbReference type="EMBL" id="CAADRA010005890">
    <property type="protein sequence ID" value="VFT93141.1"/>
    <property type="molecule type" value="Genomic_DNA"/>
</dbReference>
<name>A0A485L5A1_9STRA</name>
<gene>
    <name evidence="3" type="primary">Aste57867_16365</name>
    <name evidence="2" type="ORF">As57867_016308</name>
    <name evidence="3" type="ORF">ASTE57867_16365</name>
</gene>
<keyword evidence="1" id="KW-1133">Transmembrane helix</keyword>
<keyword evidence="1" id="KW-0812">Transmembrane</keyword>
<sequence length="269" mass="29217">MASLVIVTRRMWMFTVLSVMFFLASLIPVIMNDTLATSLPTFFCDSTQLQLARSTIMAMPWTTTCARATDFVNAFLPTTLDVMNRPLSPPSSQGLSGFCTADCTDGIQSLRFFPFPPCDTIMDGTVRAMGSVAQSLCPNGASVKNIPPAPTDADRAGYYCPYPMLDEYFGTVGLVPLKTSGACSANARQVFFPDVVLANGIPQDPITLDMVNQICVPACASLVQKLKNQTYGCDTIVNNRTISLNDLTTRMCTMYDVTNRTTNTSTPTL</sequence>
<evidence type="ECO:0000256" key="1">
    <source>
        <dbReference type="SAM" id="Phobius"/>
    </source>
</evidence>
<evidence type="ECO:0000313" key="3">
    <source>
        <dbReference type="EMBL" id="VFT93141.1"/>
    </source>
</evidence>
<dbReference type="EMBL" id="VJMH01005869">
    <property type="protein sequence ID" value="KAF0692553.1"/>
    <property type="molecule type" value="Genomic_DNA"/>
</dbReference>
<dbReference type="Proteomes" id="UP000332933">
    <property type="component" value="Unassembled WGS sequence"/>
</dbReference>
<accession>A0A485L5A1</accession>
<keyword evidence="4" id="KW-1185">Reference proteome</keyword>
<protein>
    <submittedName>
        <fullName evidence="3">Aste57867_16365 protein</fullName>
    </submittedName>
</protein>
<keyword evidence="1" id="KW-0472">Membrane</keyword>
<reference evidence="3 4" key="1">
    <citation type="submission" date="2019-03" db="EMBL/GenBank/DDBJ databases">
        <authorList>
            <person name="Gaulin E."/>
            <person name="Dumas B."/>
        </authorList>
    </citation>
    <scope>NUCLEOTIDE SEQUENCE [LARGE SCALE GENOMIC DNA]</scope>
    <source>
        <strain evidence="3">CBS 568.67</strain>
    </source>
</reference>
<evidence type="ECO:0000313" key="2">
    <source>
        <dbReference type="EMBL" id="KAF0692553.1"/>
    </source>
</evidence>
<organism evidence="3 4">
    <name type="scientific">Aphanomyces stellatus</name>
    <dbReference type="NCBI Taxonomy" id="120398"/>
    <lineage>
        <taxon>Eukaryota</taxon>
        <taxon>Sar</taxon>
        <taxon>Stramenopiles</taxon>
        <taxon>Oomycota</taxon>
        <taxon>Saprolegniomycetes</taxon>
        <taxon>Saprolegniales</taxon>
        <taxon>Verrucalvaceae</taxon>
        <taxon>Aphanomyces</taxon>
    </lineage>
</organism>
<feature type="transmembrane region" description="Helical" evidence="1">
    <location>
        <begin position="12"/>
        <end position="31"/>
    </location>
</feature>
<proteinExistence type="predicted"/>
<reference evidence="2" key="2">
    <citation type="submission" date="2019-06" db="EMBL/GenBank/DDBJ databases">
        <title>Genomics analysis of Aphanomyces spp. identifies a new class of oomycete effector associated with host adaptation.</title>
        <authorList>
            <person name="Gaulin E."/>
        </authorList>
    </citation>
    <scope>NUCLEOTIDE SEQUENCE</scope>
    <source>
        <strain evidence="2">CBS 578.67</strain>
    </source>
</reference>
<evidence type="ECO:0000313" key="4">
    <source>
        <dbReference type="Proteomes" id="UP000332933"/>
    </source>
</evidence>
<dbReference type="AlphaFoldDB" id="A0A485L5A1"/>